<comment type="caution">
    <text evidence="1">The sequence shown here is derived from an EMBL/GenBank/DDBJ whole genome shotgun (WGS) entry which is preliminary data.</text>
</comment>
<name>A0AAV5SCL4_9BILA</name>
<reference evidence="1" key="1">
    <citation type="submission" date="2023-10" db="EMBL/GenBank/DDBJ databases">
        <title>Genome assembly of Pristionchus species.</title>
        <authorList>
            <person name="Yoshida K."/>
            <person name="Sommer R.J."/>
        </authorList>
    </citation>
    <scope>NUCLEOTIDE SEQUENCE</scope>
    <source>
        <strain evidence="1">RS0144</strain>
    </source>
</reference>
<dbReference type="Proteomes" id="UP001432027">
    <property type="component" value="Unassembled WGS sequence"/>
</dbReference>
<feature type="non-terminal residue" evidence="1">
    <location>
        <position position="1"/>
    </location>
</feature>
<evidence type="ECO:0000313" key="1">
    <source>
        <dbReference type="EMBL" id="GMS80778.1"/>
    </source>
</evidence>
<sequence length="127" mass="15050">HSQSLYIPGYFATSTFYPSISILRPLSVLPQHCSFYRSRWSKWNHPRGNHQPATQWLLILRCDNFYSSLAQSLPRITKLVLHSSQPIGFTSAKQFRYRGTIRITYMTNTMQRYRASISHVKWKPRMR</sequence>
<organism evidence="1 2">
    <name type="scientific">Pristionchus entomophagus</name>
    <dbReference type="NCBI Taxonomy" id="358040"/>
    <lineage>
        <taxon>Eukaryota</taxon>
        <taxon>Metazoa</taxon>
        <taxon>Ecdysozoa</taxon>
        <taxon>Nematoda</taxon>
        <taxon>Chromadorea</taxon>
        <taxon>Rhabditida</taxon>
        <taxon>Rhabditina</taxon>
        <taxon>Diplogasteromorpha</taxon>
        <taxon>Diplogasteroidea</taxon>
        <taxon>Neodiplogasteridae</taxon>
        <taxon>Pristionchus</taxon>
    </lineage>
</organism>
<gene>
    <name evidence="1" type="ORF">PENTCL1PPCAC_2953</name>
</gene>
<evidence type="ECO:0000313" key="2">
    <source>
        <dbReference type="Proteomes" id="UP001432027"/>
    </source>
</evidence>
<keyword evidence="2" id="KW-1185">Reference proteome</keyword>
<dbReference type="AlphaFoldDB" id="A0AAV5SCL4"/>
<accession>A0AAV5SCL4</accession>
<proteinExistence type="predicted"/>
<dbReference type="EMBL" id="BTSX01000001">
    <property type="protein sequence ID" value="GMS80778.1"/>
    <property type="molecule type" value="Genomic_DNA"/>
</dbReference>
<protein>
    <submittedName>
        <fullName evidence="1">Uncharacterized protein</fullName>
    </submittedName>
</protein>